<evidence type="ECO:0000313" key="1">
    <source>
        <dbReference type="EMBL" id="KAK7416875.1"/>
    </source>
</evidence>
<gene>
    <name evidence="1" type="ORF">QQX98_004933</name>
</gene>
<name>A0ABR1H6Z2_9HYPO</name>
<dbReference type="EMBL" id="JAZAVJ010000063">
    <property type="protein sequence ID" value="KAK7416875.1"/>
    <property type="molecule type" value="Genomic_DNA"/>
</dbReference>
<organism evidence="1 2">
    <name type="scientific">Neonectria punicea</name>
    <dbReference type="NCBI Taxonomy" id="979145"/>
    <lineage>
        <taxon>Eukaryota</taxon>
        <taxon>Fungi</taxon>
        <taxon>Dikarya</taxon>
        <taxon>Ascomycota</taxon>
        <taxon>Pezizomycotina</taxon>
        <taxon>Sordariomycetes</taxon>
        <taxon>Hypocreomycetidae</taxon>
        <taxon>Hypocreales</taxon>
        <taxon>Nectriaceae</taxon>
        <taxon>Neonectria</taxon>
    </lineage>
</organism>
<evidence type="ECO:0000313" key="2">
    <source>
        <dbReference type="Proteomes" id="UP001498476"/>
    </source>
</evidence>
<reference evidence="1 2" key="1">
    <citation type="journal article" date="2025" name="Microbiol. Resour. Announc.">
        <title>Draft genome sequences for Neonectria magnoliae and Neonectria punicea, canker pathogens of Liriodendron tulipifera and Acer saccharum in West Virginia.</title>
        <authorList>
            <person name="Petronek H.M."/>
            <person name="Kasson M.T."/>
            <person name="Metheny A.M."/>
            <person name="Stauder C.M."/>
            <person name="Lovett B."/>
            <person name="Lynch S.C."/>
            <person name="Garnas J.R."/>
            <person name="Kasson L.R."/>
            <person name="Stajich J.E."/>
        </authorList>
    </citation>
    <scope>NUCLEOTIDE SEQUENCE [LARGE SCALE GENOMIC DNA]</scope>
    <source>
        <strain evidence="1 2">NRRL 64653</strain>
    </source>
</reference>
<comment type="caution">
    <text evidence="1">The sequence shown here is derived from an EMBL/GenBank/DDBJ whole genome shotgun (WGS) entry which is preliminary data.</text>
</comment>
<dbReference type="Proteomes" id="UP001498476">
    <property type="component" value="Unassembled WGS sequence"/>
</dbReference>
<protein>
    <submittedName>
        <fullName evidence="1">Uncharacterized protein</fullName>
    </submittedName>
</protein>
<proteinExistence type="predicted"/>
<dbReference type="PANTHER" id="PTHR37540">
    <property type="entry name" value="TRANSCRIPTION FACTOR (ACR-2), PUTATIVE-RELATED-RELATED"/>
    <property type="match status" value="1"/>
</dbReference>
<accession>A0ABR1H6Z2</accession>
<dbReference type="PANTHER" id="PTHR37540:SF5">
    <property type="entry name" value="TRANSCRIPTION FACTOR DOMAIN-CONTAINING PROTEIN"/>
    <property type="match status" value="1"/>
</dbReference>
<keyword evidence="2" id="KW-1185">Reference proteome</keyword>
<sequence>MPTPTAQFAFVSVDGSGRPKTEGRSLIRSHCMQGINRQENSKRSIRRARKAEKKGAVNRVSLNSPFSDRMQLVSLRAQAQHGSQMPTQKEVGETERKTCYEPPIVSPAIPVVLPWKVPNGPNDLVHNLLQYDMLLKKVYTLERSLNFHRVEIASVSLHWLLLNDAFRQSILLTTSAFDDFMSQRPPSKTTRFNLRRTISFLNMKLSDTDTYLVDTTIYVILGLTLLAGMFGEYAVVSTHMAGLRQIIRMRGDIETLRLNPKMHFKIDRVDLMASLCTGGKPLFSTGEISWDSVYCHPLAIEASSRSLPIIQLVESLQDWRLTNIFQDLQHLTLSINEHVGSNVLFSGKSFQICVSSVQTRLLGLQGCLNDVLAEALRLGMLTFLSTTFQVPAHKVPYKYLARQLRMSCHAIEPSTPELRDILFWLLMMGLISALDVDELWVRNKWDVTCDLNSSWVDARERLRTVMWINCIHDEEGRRLFEKLNCDRQSCNLQ</sequence>